<dbReference type="GO" id="GO:0003677">
    <property type="term" value="F:DNA binding"/>
    <property type="evidence" value="ECO:0007669"/>
    <property type="project" value="InterPro"/>
</dbReference>
<proteinExistence type="predicted"/>
<feature type="domain" description="Zn(2)-C6 fungal-type" evidence="5">
    <location>
        <begin position="93"/>
        <end position="124"/>
    </location>
</feature>
<evidence type="ECO:0000256" key="1">
    <source>
        <dbReference type="ARBA" id="ARBA00004123"/>
    </source>
</evidence>
<gene>
    <name evidence="6" type="ORF">FIBSPDRAFT_147632</name>
</gene>
<dbReference type="PANTHER" id="PTHR31001:SF56">
    <property type="entry name" value="ZN(2)-C6 FUNGAL-TYPE DOMAIN-CONTAINING PROTEIN"/>
    <property type="match status" value="1"/>
</dbReference>
<dbReference type="InterPro" id="IPR001138">
    <property type="entry name" value="Zn2Cys6_DnaBD"/>
</dbReference>
<evidence type="ECO:0000313" key="6">
    <source>
        <dbReference type="EMBL" id="KZP13034.1"/>
    </source>
</evidence>
<keyword evidence="2" id="KW-0479">Metal-binding</keyword>
<dbReference type="InterPro" id="IPR050613">
    <property type="entry name" value="Sec_Metabolite_Reg"/>
</dbReference>
<dbReference type="GO" id="GO:0006351">
    <property type="term" value="P:DNA-templated transcription"/>
    <property type="evidence" value="ECO:0007669"/>
    <property type="project" value="InterPro"/>
</dbReference>
<dbReference type="PROSITE" id="PS50048">
    <property type="entry name" value="ZN2_CY6_FUNGAL_2"/>
    <property type="match status" value="2"/>
</dbReference>
<dbReference type="OrthoDB" id="424974at2759"/>
<evidence type="ECO:0000259" key="5">
    <source>
        <dbReference type="PROSITE" id="PS50048"/>
    </source>
</evidence>
<dbReference type="GO" id="GO:0005634">
    <property type="term" value="C:nucleus"/>
    <property type="evidence" value="ECO:0007669"/>
    <property type="project" value="UniProtKB-SubCell"/>
</dbReference>
<dbReference type="GO" id="GO:0000981">
    <property type="term" value="F:DNA-binding transcription factor activity, RNA polymerase II-specific"/>
    <property type="evidence" value="ECO:0007669"/>
    <property type="project" value="InterPro"/>
</dbReference>
<protein>
    <recommendedName>
        <fullName evidence="5">Zn(2)-C6 fungal-type domain-containing protein</fullName>
    </recommendedName>
</protein>
<dbReference type="SMART" id="SM00066">
    <property type="entry name" value="GAL4"/>
    <property type="match status" value="2"/>
</dbReference>
<dbReference type="SUPFAM" id="SSF57701">
    <property type="entry name" value="Zn2/Cys6 DNA-binding domain"/>
    <property type="match status" value="2"/>
</dbReference>
<dbReference type="STRING" id="436010.A0A166BW01"/>
<dbReference type="Gene3D" id="4.10.240.10">
    <property type="entry name" value="Zn(2)-C6 fungal-type DNA-binding domain"/>
    <property type="match status" value="2"/>
</dbReference>
<dbReference type="AlphaFoldDB" id="A0A166BW01"/>
<dbReference type="Pfam" id="PF00172">
    <property type="entry name" value="Zn_clus"/>
    <property type="match status" value="1"/>
</dbReference>
<comment type="subcellular location">
    <subcellularLocation>
        <location evidence="1">Nucleus</location>
    </subcellularLocation>
</comment>
<evidence type="ECO:0000256" key="4">
    <source>
        <dbReference type="SAM" id="MobiDB-lite"/>
    </source>
</evidence>
<feature type="region of interest" description="Disordered" evidence="4">
    <location>
        <begin position="820"/>
        <end position="852"/>
    </location>
</feature>
<feature type="domain" description="Zn(2)-C6 fungal-type" evidence="5">
    <location>
        <begin position="36"/>
        <end position="67"/>
    </location>
</feature>
<dbReference type="CDD" id="cd00067">
    <property type="entry name" value="GAL4"/>
    <property type="match status" value="2"/>
</dbReference>
<dbReference type="InterPro" id="IPR036864">
    <property type="entry name" value="Zn2-C6_fun-type_DNA-bd_sf"/>
</dbReference>
<keyword evidence="7" id="KW-1185">Reference proteome</keyword>
<keyword evidence="3" id="KW-0539">Nucleus</keyword>
<name>A0A166BW01_9AGAM</name>
<dbReference type="PROSITE" id="PS00463">
    <property type="entry name" value="ZN2_CY6_FUNGAL_1"/>
    <property type="match status" value="2"/>
</dbReference>
<dbReference type="GO" id="GO:0008270">
    <property type="term" value="F:zinc ion binding"/>
    <property type="evidence" value="ECO:0007669"/>
    <property type="project" value="InterPro"/>
</dbReference>
<dbReference type="Proteomes" id="UP000076532">
    <property type="component" value="Unassembled WGS sequence"/>
</dbReference>
<dbReference type="EMBL" id="KV417639">
    <property type="protein sequence ID" value="KZP13034.1"/>
    <property type="molecule type" value="Genomic_DNA"/>
</dbReference>
<dbReference type="Pfam" id="PF04082">
    <property type="entry name" value="Fungal_trans"/>
    <property type="match status" value="1"/>
</dbReference>
<feature type="region of interest" description="Disordered" evidence="4">
    <location>
        <begin position="123"/>
        <end position="144"/>
    </location>
</feature>
<reference evidence="6 7" key="1">
    <citation type="journal article" date="2016" name="Mol. Biol. Evol.">
        <title>Comparative Genomics of Early-Diverging Mushroom-Forming Fungi Provides Insights into the Origins of Lignocellulose Decay Capabilities.</title>
        <authorList>
            <person name="Nagy L.G."/>
            <person name="Riley R."/>
            <person name="Tritt A."/>
            <person name="Adam C."/>
            <person name="Daum C."/>
            <person name="Floudas D."/>
            <person name="Sun H."/>
            <person name="Yadav J.S."/>
            <person name="Pangilinan J."/>
            <person name="Larsson K.H."/>
            <person name="Matsuura K."/>
            <person name="Barry K."/>
            <person name="Labutti K."/>
            <person name="Kuo R."/>
            <person name="Ohm R.A."/>
            <person name="Bhattacharya S.S."/>
            <person name="Shirouzu T."/>
            <person name="Yoshinaga Y."/>
            <person name="Martin F.M."/>
            <person name="Grigoriev I.V."/>
            <person name="Hibbett D.S."/>
        </authorList>
    </citation>
    <scope>NUCLEOTIDE SEQUENCE [LARGE SCALE GENOMIC DNA]</scope>
    <source>
        <strain evidence="6 7">CBS 109695</strain>
    </source>
</reference>
<dbReference type="CDD" id="cd12148">
    <property type="entry name" value="fungal_TF_MHR"/>
    <property type="match status" value="1"/>
</dbReference>
<feature type="region of interest" description="Disordered" evidence="4">
    <location>
        <begin position="758"/>
        <end position="784"/>
    </location>
</feature>
<feature type="compositionally biased region" description="Low complexity" evidence="4">
    <location>
        <begin position="767"/>
        <end position="779"/>
    </location>
</feature>
<dbReference type="InterPro" id="IPR007219">
    <property type="entry name" value="XnlR_reg_dom"/>
</dbReference>
<evidence type="ECO:0000256" key="3">
    <source>
        <dbReference type="ARBA" id="ARBA00023242"/>
    </source>
</evidence>
<evidence type="ECO:0000313" key="7">
    <source>
        <dbReference type="Proteomes" id="UP000076532"/>
    </source>
</evidence>
<organism evidence="6 7">
    <name type="scientific">Athelia psychrophila</name>
    <dbReference type="NCBI Taxonomy" id="1759441"/>
    <lineage>
        <taxon>Eukaryota</taxon>
        <taxon>Fungi</taxon>
        <taxon>Dikarya</taxon>
        <taxon>Basidiomycota</taxon>
        <taxon>Agaricomycotina</taxon>
        <taxon>Agaricomycetes</taxon>
        <taxon>Agaricomycetidae</taxon>
        <taxon>Atheliales</taxon>
        <taxon>Atheliaceae</taxon>
        <taxon>Athelia</taxon>
    </lineage>
</organism>
<dbReference type="PANTHER" id="PTHR31001">
    <property type="entry name" value="UNCHARACTERIZED TRANSCRIPTIONAL REGULATORY PROTEIN"/>
    <property type="match status" value="1"/>
</dbReference>
<accession>A0A166BW01</accession>
<evidence type="ECO:0000256" key="2">
    <source>
        <dbReference type="ARBA" id="ARBA00022723"/>
    </source>
</evidence>
<dbReference type="SMART" id="SM00906">
    <property type="entry name" value="Fungal_trans"/>
    <property type="match status" value="1"/>
</dbReference>
<sequence>MIMNNTTRDTYIHRHTSRKNAAEEEIELRRNRGELSCAECKRLKLKCDKKVPCGACLRRGCQSLCPHGSLANGGTRYNLSDTEELKRARGELSCVECKRLKLKCDKKIPCGACVRRGCQASCPHGDAPNREESRSASYNPTDTEEHLRQISEMSHRIHLLEDALALLQSSISSEKHYLLRDDMLSIKYGSEQPRSVEPDPPKNSLAETVEAFGTMTIGDSGESRYFGASAGSETLLSEESALENSARNKDVPELLNNLAAMFPVGSGCPTGPETAEIAINMLLSCLPSRPRAWSLCETFLEQASWLFQLVQREELIQDILNPVYMAKQERENSDYLVATEISPHKISVLYSIFALGCLVDLTIPAMADEGDRYHHCARAALALRSIFDSPMVETVQAILVMSSYCSISTQRYSRESVWMLSSLGCKVAQSLGMHRDPARWNMDLATAERRRILFWEMYSVDMHHSLALGRPPAIGLSYVDCALPQAGSDSDPEGQFWKWKYEFNKNIFGSVLELTIGAKSPDYKTILELDRKVREMPLPPALNFYLGREGDGDASMNIHFKGGYLAMVRTITMLYIHKTYFARALVDHPTNPLCSPYATSFLAATRCASSVIRSSAQYIKDCPEFYTRWWTMWAQLFSAAMMTGLVVMRAPTSIFAPQAFSELIIAVKLFENGAKVLPRVRTGMDILHRVQDKALLLFAQHRNGAEPPTESLRISPEQDGNADELAIFSGQNRRLISRMLSQKVPLAAHDAPVAANLSSDPPVTFHSPPSVSSQSSQSSANLGMMEMPDVHPSLMEYISSVPQAGTVPGFMNHEASTNSFYASHDQPLPTRTPTDLPSEKAPYPAPSTAFPHDSTSVDHLRQLYAETLATHAWDLDNIGEPGAALNNANGIDEDWVMFLKESGL</sequence>